<name>A0A1X6WZD8_9MICO</name>
<organism evidence="1 2">
    <name type="scientific">Brevibacterium yomogidense</name>
    <dbReference type="NCBI Taxonomy" id="946573"/>
    <lineage>
        <taxon>Bacteria</taxon>
        <taxon>Bacillati</taxon>
        <taxon>Actinomycetota</taxon>
        <taxon>Actinomycetes</taxon>
        <taxon>Micrococcales</taxon>
        <taxon>Brevibacteriaceae</taxon>
        <taxon>Brevibacterium</taxon>
    </lineage>
</organism>
<evidence type="ECO:0000313" key="2">
    <source>
        <dbReference type="Proteomes" id="UP000196581"/>
    </source>
</evidence>
<accession>A0A1X6WZD8</accession>
<dbReference type="EMBL" id="FWFF01000001">
    <property type="protein sequence ID" value="SLM90491.1"/>
    <property type="molecule type" value="Genomic_DNA"/>
</dbReference>
<protein>
    <submittedName>
        <fullName evidence="1">Uncharacterized protein</fullName>
    </submittedName>
</protein>
<gene>
    <name evidence="1" type="ORF">FM105_02050</name>
</gene>
<keyword evidence="2" id="KW-1185">Reference proteome</keyword>
<evidence type="ECO:0000313" key="1">
    <source>
        <dbReference type="EMBL" id="SLM90491.1"/>
    </source>
</evidence>
<reference evidence="2" key="1">
    <citation type="submission" date="2017-02" db="EMBL/GenBank/DDBJ databases">
        <authorList>
            <person name="Dridi B."/>
        </authorList>
    </citation>
    <scope>NUCLEOTIDE SEQUENCE [LARGE SCALE GENOMIC DNA]</scope>
    <source>
        <strain evidence="2">B Co 03.10</strain>
    </source>
</reference>
<dbReference type="Proteomes" id="UP000196581">
    <property type="component" value="Unassembled WGS sequence"/>
</dbReference>
<dbReference type="AlphaFoldDB" id="A0A1X6WZD8"/>
<sequence>MRCLVGCHGTPRSRARGRAPGQWALGFDSSLSEGSQRISTGRGRSISRICAPGDEGNLSGGGLRASETIVRLQQTTTRWGFLPEPPTASSSQAR</sequence>
<proteinExistence type="predicted"/>